<proteinExistence type="predicted"/>
<organism evidence="1">
    <name type="scientific">hydrothermal vent metagenome</name>
    <dbReference type="NCBI Taxonomy" id="652676"/>
    <lineage>
        <taxon>unclassified sequences</taxon>
        <taxon>metagenomes</taxon>
        <taxon>ecological metagenomes</taxon>
    </lineage>
</organism>
<accession>A0A3B0VDH1</accession>
<sequence length="275" mass="32075">MNETKIEFTDEEFQYLEHLKFVYDATNKIFITRGFADYIPIGLIIVYMSLSTLDRKYHKDPLVFNAKCISIGKLLYQLINTYKMDLLDTSYNPIPSKTLDNHIKNIMNNKTDNYVGLLMPFVSFENLHNTLLEVRSISSNDNRIKAVIGLWNGIKDKGFSFDKEYKTNDTLYSSIEHLRIVKEPKQLTLPEQRQLVLKQYFKDNSLSLPVLVDTNNDVVKSMDDLWRNLSKIEPNLFIFHSSKSSKKAFFYCTGENKKLNKICAFSKNIHNKLVK</sequence>
<protein>
    <submittedName>
        <fullName evidence="1">Uncharacterized protein</fullName>
    </submittedName>
</protein>
<name>A0A3B0VDH1_9ZZZZ</name>
<dbReference type="AlphaFoldDB" id="A0A3B0VDH1"/>
<gene>
    <name evidence="1" type="ORF">MNBD_GAMMA01-737</name>
</gene>
<dbReference type="EMBL" id="UOEW01000202">
    <property type="protein sequence ID" value="VAW38373.1"/>
    <property type="molecule type" value="Genomic_DNA"/>
</dbReference>
<evidence type="ECO:0000313" key="1">
    <source>
        <dbReference type="EMBL" id="VAW38373.1"/>
    </source>
</evidence>
<reference evidence="1" key="1">
    <citation type="submission" date="2018-06" db="EMBL/GenBank/DDBJ databases">
        <authorList>
            <person name="Zhirakovskaya E."/>
        </authorList>
    </citation>
    <scope>NUCLEOTIDE SEQUENCE</scope>
</reference>